<comment type="subcellular location">
    <subcellularLocation>
        <location evidence="1">Nucleus</location>
    </subcellularLocation>
</comment>
<dbReference type="Proteomes" id="UP000011081">
    <property type="component" value="Unassembled WGS sequence"/>
</dbReference>
<name>L2GVZ9_VAVCU</name>
<dbReference type="InParanoid" id="L2GVZ9"/>
<dbReference type="GO" id="GO:0000177">
    <property type="term" value="C:cytoplasmic exosome (RNase complex)"/>
    <property type="evidence" value="ECO:0007669"/>
    <property type="project" value="TreeGrafter"/>
</dbReference>
<keyword evidence="3" id="KW-0694">RNA-binding</keyword>
<dbReference type="FunCoup" id="L2GVZ9">
    <property type="interactions" value="143"/>
</dbReference>
<dbReference type="Gene3D" id="2.40.50.140">
    <property type="entry name" value="Nucleic acid-binding proteins"/>
    <property type="match status" value="1"/>
</dbReference>
<gene>
    <name evidence="6" type="ORF">VCUG_01104</name>
</gene>
<keyword evidence="2" id="KW-0271">Exosome</keyword>
<dbReference type="GO" id="GO:0071034">
    <property type="term" value="P:CUT catabolic process"/>
    <property type="evidence" value="ECO:0007669"/>
    <property type="project" value="TreeGrafter"/>
</dbReference>
<dbReference type="Pfam" id="PF15985">
    <property type="entry name" value="KH_6"/>
    <property type="match status" value="1"/>
</dbReference>
<dbReference type="InterPro" id="IPR004088">
    <property type="entry name" value="KH_dom_type_1"/>
</dbReference>
<dbReference type="SUPFAM" id="SSF54791">
    <property type="entry name" value="Eukaryotic type KH-domain (KH-domain type I)"/>
    <property type="match status" value="1"/>
</dbReference>
<dbReference type="PANTHER" id="PTHR21321:SF1">
    <property type="entry name" value="EXOSOME COMPLEX COMPONENT RRP40"/>
    <property type="match status" value="1"/>
</dbReference>
<dbReference type="InterPro" id="IPR026699">
    <property type="entry name" value="Exosome_RNA_bind1/RRP40/RRP4"/>
</dbReference>
<dbReference type="GO" id="GO:0000176">
    <property type="term" value="C:nuclear exosome (RNase complex)"/>
    <property type="evidence" value="ECO:0007669"/>
    <property type="project" value="TreeGrafter"/>
</dbReference>
<dbReference type="GO" id="GO:0071038">
    <property type="term" value="P:TRAMP-dependent tRNA surveillance pathway"/>
    <property type="evidence" value="ECO:0007669"/>
    <property type="project" value="TreeGrafter"/>
</dbReference>
<dbReference type="RefSeq" id="XP_008074123.1">
    <property type="nucleotide sequence ID" value="XM_008075932.1"/>
</dbReference>
<dbReference type="EMBL" id="GL877418">
    <property type="protein sequence ID" value="ELA47453.1"/>
    <property type="molecule type" value="Genomic_DNA"/>
</dbReference>
<dbReference type="GO" id="GO:0003723">
    <property type="term" value="F:RNA binding"/>
    <property type="evidence" value="ECO:0007669"/>
    <property type="project" value="UniProtKB-KW"/>
</dbReference>
<dbReference type="GeneID" id="19878986"/>
<evidence type="ECO:0000256" key="1">
    <source>
        <dbReference type="ARBA" id="ARBA00004123"/>
    </source>
</evidence>
<dbReference type="SUPFAM" id="SSF50249">
    <property type="entry name" value="Nucleic acid-binding proteins"/>
    <property type="match status" value="1"/>
</dbReference>
<protein>
    <recommendedName>
        <fullName evidence="5">K Homology domain-containing protein</fullName>
    </recommendedName>
</protein>
<evidence type="ECO:0000313" key="6">
    <source>
        <dbReference type="EMBL" id="ELA47453.1"/>
    </source>
</evidence>
<dbReference type="OrthoDB" id="340500at2759"/>
<dbReference type="InterPro" id="IPR012340">
    <property type="entry name" value="NA-bd_OB-fold"/>
</dbReference>
<dbReference type="GO" id="GO:0071035">
    <property type="term" value="P:nuclear polyadenylation-dependent rRNA catabolic process"/>
    <property type="evidence" value="ECO:0007669"/>
    <property type="project" value="TreeGrafter"/>
</dbReference>
<feature type="signal peptide" evidence="4">
    <location>
        <begin position="1"/>
        <end position="24"/>
    </location>
</feature>
<sequence>MFSCFLHVLSFNLLIHGPISISLTSPMLKLKKVIPGDSLPDTSQRATQLAAFFTHSSYTLLVTPTALYNPQQNDVAIGKAVGIHPDYIKLDFGHAVKGVLLAQAFLNCTKRNKPKINTGDFLLCRILRVGDVVFASCCEEGLGVLEGGWIFETDALLVKTLFIKKNILNDIGREYKYKIALGLNGMMWIDGKNAMVVKNVRDEIHKRVKSLCGQ</sequence>
<dbReference type="GO" id="GO:0000467">
    <property type="term" value="P:exonucleolytic trimming to generate mature 3'-end of 5.8S rRNA from tricistronic rRNA transcript (SSU-rRNA, 5.8S rRNA, LSU-rRNA)"/>
    <property type="evidence" value="ECO:0007669"/>
    <property type="project" value="TreeGrafter"/>
</dbReference>
<evidence type="ECO:0000256" key="4">
    <source>
        <dbReference type="SAM" id="SignalP"/>
    </source>
</evidence>
<dbReference type="VEuPathDB" id="MicrosporidiaDB:VCUG_01104"/>
<keyword evidence="7" id="KW-1185">Reference proteome</keyword>
<evidence type="ECO:0000256" key="2">
    <source>
        <dbReference type="ARBA" id="ARBA00022835"/>
    </source>
</evidence>
<organism evidence="6 7">
    <name type="scientific">Vavraia culicis (isolate floridensis)</name>
    <name type="common">Microsporidian parasite</name>
    <dbReference type="NCBI Taxonomy" id="948595"/>
    <lineage>
        <taxon>Eukaryota</taxon>
        <taxon>Fungi</taxon>
        <taxon>Fungi incertae sedis</taxon>
        <taxon>Microsporidia</taxon>
        <taxon>Pleistophoridae</taxon>
        <taxon>Vavraia</taxon>
    </lineage>
</organism>
<feature type="domain" description="K Homology" evidence="5">
    <location>
        <begin position="148"/>
        <end position="194"/>
    </location>
</feature>
<dbReference type="OMA" id="YICITGE"/>
<keyword evidence="4" id="KW-0732">Signal</keyword>
<dbReference type="Pfam" id="PF21262">
    <property type="entry name" value="RRP40_S1"/>
    <property type="match status" value="1"/>
</dbReference>
<evidence type="ECO:0000259" key="5">
    <source>
        <dbReference type="Pfam" id="PF15985"/>
    </source>
</evidence>
<evidence type="ECO:0000313" key="7">
    <source>
        <dbReference type="Proteomes" id="UP000011081"/>
    </source>
</evidence>
<dbReference type="AlphaFoldDB" id="L2GVZ9"/>
<dbReference type="GO" id="GO:0034475">
    <property type="term" value="P:U4 snRNA 3'-end processing"/>
    <property type="evidence" value="ECO:0007669"/>
    <property type="project" value="TreeGrafter"/>
</dbReference>
<dbReference type="InterPro" id="IPR036612">
    <property type="entry name" value="KH_dom_type_1_sf"/>
</dbReference>
<reference evidence="7" key="1">
    <citation type="submission" date="2011-03" db="EMBL/GenBank/DDBJ databases">
        <title>The genome sequence of Vavraia culicis strain floridensis.</title>
        <authorList>
            <consortium name="The Broad Institute Genome Sequencing Platform"/>
            <person name="Cuomo C."/>
            <person name="Becnel J."/>
            <person name="Sanscrainte N."/>
            <person name="Young S.K."/>
            <person name="Zeng Q."/>
            <person name="Gargeya S."/>
            <person name="Fitzgerald M."/>
            <person name="Haas B."/>
            <person name="Abouelleil A."/>
            <person name="Alvarado L."/>
            <person name="Arachchi H.M."/>
            <person name="Berlin A."/>
            <person name="Chapman S.B."/>
            <person name="Gearin G."/>
            <person name="Goldberg J."/>
            <person name="Griggs A."/>
            <person name="Gujja S."/>
            <person name="Hansen M."/>
            <person name="Heiman D."/>
            <person name="Howarth C."/>
            <person name="Larimer J."/>
            <person name="Lui A."/>
            <person name="MacDonald P.J.P."/>
            <person name="McCowen C."/>
            <person name="Montmayeur A."/>
            <person name="Murphy C."/>
            <person name="Neiman D."/>
            <person name="Pearson M."/>
            <person name="Priest M."/>
            <person name="Roberts A."/>
            <person name="Saif S."/>
            <person name="Shea T."/>
            <person name="Sisk P."/>
            <person name="Stolte C."/>
            <person name="Sykes S."/>
            <person name="Wortman J."/>
            <person name="Nusbaum C."/>
            <person name="Birren B."/>
        </authorList>
    </citation>
    <scope>NUCLEOTIDE SEQUENCE [LARGE SCALE GENOMIC DNA]</scope>
    <source>
        <strain evidence="7">floridensis</strain>
    </source>
</reference>
<accession>L2GVZ9</accession>
<dbReference type="PANTHER" id="PTHR21321">
    <property type="entry name" value="PNAS-3 RELATED"/>
    <property type="match status" value="1"/>
</dbReference>
<evidence type="ECO:0000256" key="3">
    <source>
        <dbReference type="ARBA" id="ARBA00022884"/>
    </source>
</evidence>
<dbReference type="STRING" id="948595.L2GVZ9"/>
<dbReference type="Gene3D" id="3.30.1370.10">
    <property type="entry name" value="K Homology domain, type 1"/>
    <property type="match status" value="1"/>
</dbReference>
<proteinExistence type="predicted"/>
<dbReference type="HOGENOM" id="CLU_069847_2_0_1"/>
<feature type="chain" id="PRO_5003960205" description="K Homology domain-containing protein" evidence="4">
    <location>
        <begin position="25"/>
        <end position="214"/>
    </location>
</feature>
<dbReference type="GO" id="GO:0071051">
    <property type="term" value="P:poly(A)-dependent snoRNA 3'-end processing"/>
    <property type="evidence" value="ECO:0007669"/>
    <property type="project" value="TreeGrafter"/>
</dbReference>